<gene>
    <name evidence="3" type="ORF">CVM52_25145</name>
</gene>
<reference evidence="3 4" key="1">
    <citation type="journal article" date="2018" name="Int. J. Syst. Evol. Microbiol.">
        <title>Pseudooceanicola lipolyticus sp. nov., a marine alphaproteobacterium, reclassification of Oceanicola flagellatus as Pseudooceanicola flagellatus comb. nov. and emended description of the genus Pseudooceanicola.</title>
        <authorList>
            <person name="Huang M.-M."/>
            <person name="Guo L.-L."/>
            <person name="Wu Y.-H."/>
            <person name="Lai Q.-L."/>
            <person name="Shao Z.-Z."/>
            <person name="Wang C.-S."/>
            <person name="Wu M."/>
            <person name="Xu X.-W."/>
        </authorList>
    </citation>
    <scope>NUCLEOTIDE SEQUENCE [LARGE SCALE GENOMIC DNA]</scope>
    <source>
        <strain evidence="3 4">157</strain>
    </source>
</reference>
<proteinExistence type="predicted"/>
<dbReference type="Pfam" id="PF04542">
    <property type="entry name" value="Sigma70_r2"/>
    <property type="match status" value="1"/>
</dbReference>
<dbReference type="InterPro" id="IPR007627">
    <property type="entry name" value="RNA_pol_sigma70_r2"/>
</dbReference>
<feature type="domain" description="RNA polymerase sigma-70 region 2" evidence="2">
    <location>
        <begin position="11"/>
        <end position="74"/>
    </location>
</feature>
<keyword evidence="4" id="KW-1185">Reference proteome</keyword>
<comment type="caution">
    <text evidence="3">The sequence shown here is derived from an EMBL/GenBank/DDBJ whole genome shotgun (WGS) entry which is preliminary data.</text>
</comment>
<dbReference type="Proteomes" id="UP000231553">
    <property type="component" value="Unassembled WGS sequence"/>
</dbReference>
<dbReference type="GO" id="GO:0006352">
    <property type="term" value="P:DNA-templated transcription initiation"/>
    <property type="evidence" value="ECO:0007669"/>
    <property type="project" value="InterPro"/>
</dbReference>
<dbReference type="Gene3D" id="1.10.1740.10">
    <property type="match status" value="1"/>
</dbReference>
<dbReference type="EMBL" id="PGTB01000295">
    <property type="protein sequence ID" value="PJE33879.1"/>
    <property type="molecule type" value="Genomic_DNA"/>
</dbReference>
<feature type="non-terminal residue" evidence="3">
    <location>
        <position position="97"/>
    </location>
</feature>
<evidence type="ECO:0000259" key="2">
    <source>
        <dbReference type="Pfam" id="PF04542"/>
    </source>
</evidence>
<accession>A0A2M8ITM3</accession>
<name>A0A2M8ITM3_9RHOB</name>
<keyword evidence="1" id="KW-0175">Coiled coil</keyword>
<dbReference type="InterPro" id="IPR013325">
    <property type="entry name" value="RNA_pol_sigma_r2"/>
</dbReference>
<dbReference type="RefSeq" id="WP_133119991.1">
    <property type="nucleotide sequence ID" value="NZ_PGTB01000295.1"/>
</dbReference>
<feature type="coiled-coil region" evidence="1">
    <location>
        <begin position="14"/>
        <end position="41"/>
    </location>
</feature>
<dbReference type="OrthoDB" id="7872444at2"/>
<protein>
    <recommendedName>
        <fullName evidence="2">RNA polymerase sigma-70 region 2 domain-containing protein</fullName>
    </recommendedName>
</protein>
<dbReference type="AlphaFoldDB" id="A0A2M8ITM3"/>
<sequence>MRHHHDTASFDAVLARLHRRAKRLTSDREAAEDMAQEAAMKVWQKSRGAGIDNIEAYAMTALGNLARSHWRARRPVDAYCDDMAATPPDAFRRLACA</sequence>
<dbReference type="GO" id="GO:0003700">
    <property type="term" value="F:DNA-binding transcription factor activity"/>
    <property type="evidence" value="ECO:0007669"/>
    <property type="project" value="InterPro"/>
</dbReference>
<dbReference type="SUPFAM" id="SSF88946">
    <property type="entry name" value="Sigma2 domain of RNA polymerase sigma factors"/>
    <property type="match status" value="1"/>
</dbReference>
<evidence type="ECO:0000256" key="1">
    <source>
        <dbReference type="SAM" id="Coils"/>
    </source>
</evidence>
<organism evidence="3 4">
    <name type="scientific">Pseudooceanicola lipolyticus</name>
    <dbReference type="NCBI Taxonomy" id="2029104"/>
    <lineage>
        <taxon>Bacteria</taxon>
        <taxon>Pseudomonadati</taxon>
        <taxon>Pseudomonadota</taxon>
        <taxon>Alphaproteobacteria</taxon>
        <taxon>Rhodobacterales</taxon>
        <taxon>Paracoccaceae</taxon>
        <taxon>Pseudooceanicola</taxon>
    </lineage>
</organism>
<evidence type="ECO:0000313" key="3">
    <source>
        <dbReference type="EMBL" id="PJE33879.1"/>
    </source>
</evidence>
<evidence type="ECO:0000313" key="4">
    <source>
        <dbReference type="Proteomes" id="UP000231553"/>
    </source>
</evidence>